<keyword evidence="2 6" id="KW-0812">Transmembrane</keyword>
<evidence type="ECO:0000259" key="7">
    <source>
        <dbReference type="Pfam" id="PF13515"/>
    </source>
</evidence>
<sequence>MTRGGLFETFPQALEFISRLLKSFVFGFAIASGISLLVLPRTCRGGVFGDVRRFVWQTDAVLASLEGFLQTMRDTPKELRRASAVDPDSDPEVTDQGQTQPLPDSISQARDSLTASVNVLNSLNANIQSGLYYSKNEVAWGKLSPSDMSQISDLLRNLIRPLSGMALFPGILHSSSDLDPITVHMDDTQEDIQGHGLSPAGESLRICVSDLRDIMASNLQYFLLKVELISIKQLGKQKARPYNGLENPSLDGELRNPDPADPNFIAKMERRLKRLPSRQRILSDIFPSLNALPEVPEPDLGSDLHEADLIVQPEHFLVLYMVYLRDMVIEASAALTHFAHNKVTDGVMSRSRLIYPKDYDLGKLFSPDEKPDSSSSHMGSSAESHQSAERREVADAEHLAPVNFWEREGRRFGAVVRLIGSNWSMFGLRASIASFCIGILAYLHQTQDFFIRQRVVWAMIVIVIGMGPTSGQSLLGFLTRILATIIALALSLIAWYIVDGKTPGVIIFLFLANMVLYHPYIKKPQYFGPSIIAIVTLNVIIGYELQVYKLGREVSESHGQPYYPIYIFGPYKLAAILAGCAVSFFWVIFPYPITAKSTVPRLVGQSLFNLARFYSVMHATAQLWINGQQGAVGEGTSSPHTHLESVLRGSYKKQAVLLEGIRKHIHFATYEPPFGGKFPTSLYSGMVTSSQQMLNIMSLMAYIALNVPRASSDVENPAGETGGWGSQLALAALEETHFQSQSTTSLLCHLGSAMMNRQPLPPFLAVPESFPLARQLLRLNTESLHAKNVQYPAFAAFVSLEVLRTMVNFELKVLLETTRVLVGEMKFDIYV</sequence>
<name>A0AAE8N7K6_9PEZI</name>
<proteinExistence type="predicted"/>
<evidence type="ECO:0000313" key="8">
    <source>
        <dbReference type="EMBL" id="SPO06235.1"/>
    </source>
</evidence>
<feature type="transmembrane region" description="Helical" evidence="6">
    <location>
        <begin position="527"/>
        <end position="545"/>
    </location>
</feature>
<feature type="region of interest" description="Disordered" evidence="5">
    <location>
        <begin position="366"/>
        <end position="390"/>
    </location>
</feature>
<comment type="caution">
    <text evidence="8">The sequence shown here is derived from an EMBL/GenBank/DDBJ whole genome shotgun (WGS) entry which is preliminary data.</text>
</comment>
<keyword evidence="4 6" id="KW-0472">Membrane</keyword>
<dbReference type="PANTHER" id="PTHR37994:SF4">
    <property type="entry name" value="ER TRANSPORTER 6TM N-TERMINAL DOMAIN-CONTAINING PROTEIN-RELATED"/>
    <property type="match status" value="1"/>
</dbReference>
<evidence type="ECO:0000256" key="4">
    <source>
        <dbReference type="ARBA" id="ARBA00023136"/>
    </source>
</evidence>
<keyword evidence="9" id="KW-1185">Reference proteome</keyword>
<feature type="transmembrane region" description="Helical" evidence="6">
    <location>
        <begin position="20"/>
        <end position="39"/>
    </location>
</feature>
<comment type="subcellular location">
    <subcellularLocation>
        <location evidence="1">Membrane</location>
        <topology evidence="1">Multi-pass membrane protein</topology>
    </subcellularLocation>
</comment>
<evidence type="ECO:0000256" key="5">
    <source>
        <dbReference type="SAM" id="MobiDB-lite"/>
    </source>
</evidence>
<feature type="compositionally biased region" description="Polar residues" evidence="5">
    <location>
        <begin position="95"/>
        <end position="105"/>
    </location>
</feature>
<dbReference type="Pfam" id="PF13515">
    <property type="entry name" value="FUSC_2"/>
    <property type="match status" value="1"/>
</dbReference>
<feature type="transmembrane region" description="Helical" evidence="6">
    <location>
        <begin position="455"/>
        <end position="471"/>
    </location>
</feature>
<feature type="domain" description="Integral membrane bound transporter" evidence="7">
    <location>
        <begin position="440"/>
        <end position="586"/>
    </location>
</feature>
<feature type="transmembrane region" description="Helical" evidence="6">
    <location>
        <begin position="477"/>
        <end position="498"/>
    </location>
</feature>
<feature type="region of interest" description="Disordered" evidence="5">
    <location>
        <begin position="79"/>
        <end position="105"/>
    </location>
</feature>
<protein>
    <recommendedName>
        <fullName evidence="7">Integral membrane bound transporter domain-containing protein</fullName>
    </recommendedName>
</protein>
<dbReference type="Proteomes" id="UP001187682">
    <property type="component" value="Unassembled WGS sequence"/>
</dbReference>
<dbReference type="GO" id="GO:0016020">
    <property type="term" value="C:membrane"/>
    <property type="evidence" value="ECO:0007669"/>
    <property type="project" value="UniProtKB-SubCell"/>
</dbReference>
<feature type="compositionally biased region" description="Low complexity" evidence="5">
    <location>
        <begin position="373"/>
        <end position="385"/>
    </location>
</feature>
<dbReference type="AlphaFoldDB" id="A0AAE8N7K6"/>
<reference evidence="8" key="1">
    <citation type="submission" date="2018-03" db="EMBL/GenBank/DDBJ databases">
        <authorList>
            <person name="Guldener U."/>
        </authorList>
    </citation>
    <scope>NUCLEOTIDE SEQUENCE</scope>
</reference>
<evidence type="ECO:0000256" key="3">
    <source>
        <dbReference type="ARBA" id="ARBA00022989"/>
    </source>
</evidence>
<organism evidence="8 9">
    <name type="scientific">Cephalotrichum gorgonifer</name>
    <dbReference type="NCBI Taxonomy" id="2041049"/>
    <lineage>
        <taxon>Eukaryota</taxon>
        <taxon>Fungi</taxon>
        <taxon>Dikarya</taxon>
        <taxon>Ascomycota</taxon>
        <taxon>Pezizomycotina</taxon>
        <taxon>Sordariomycetes</taxon>
        <taxon>Hypocreomycetidae</taxon>
        <taxon>Microascales</taxon>
        <taxon>Microascaceae</taxon>
        <taxon>Cephalotrichum</taxon>
    </lineage>
</organism>
<feature type="transmembrane region" description="Helical" evidence="6">
    <location>
        <begin position="505"/>
        <end position="521"/>
    </location>
</feature>
<keyword evidence="3 6" id="KW-1133">Transmembrane helix</keyword>
<evidence type="ECO:0000256" key="2">
    <source>
        <dbReference type="ARBA" id="ARBA00022692"/>
    </source>
</evidence>
<evidence type="ECO:0000256" key="6">
    <source>
        <dbReference type="SAM" id="Phobius"/>
    </source>
</evidence>
<evidence type="ECO:0000313" key="9">
    <source>
        <dbReference type="Proteomes" id="UP001187682"/>
    </source>
</evidence>
<evidence type="ECO:0000256" key="1">
    <source>
        <dbReference type="ARBA" id="ARBA00004141"/>
    </source>
</evidence>
<gene>
    <name evidence="8" type="ORF">DNG_08924</name>
</gene>
<feature type="transmembrane region" description="Helical" evidence="6">
    <location>
        <begin position="423"/>
        <end position="443"/>
    </location>
</feature>
<dbReference type="EMBL" id="ONZQ02000015">
    <property type="protein sequence ID" value="SPO06235.1"/>
    <property type="molecule type" value="Genomic_DNA"/>
</dbReference>
<accession>A0AAE8N7K6</accession>
<dbReference type="InterPro" id="IPR049453">
    <property type="entry name" value="Memb_transporter_dom"/>
</dbReference>
<feature type="transmembrane region" description="Helical" evidence="6">
    <location>
        <begin position="565"/>
        <end position="589"/>
    </location>
</feature>
<dbReference type="PANTHER" id="PTHR37994">
    <property type="entry name" value="ARAE_2_N DOMAIN-CONTAINING PROTEIN-RELATED"/>
    <property type="match status" value="1"/>
</dbReference>